<dbReference type="Pfam" id="PF00984">
    <property type="entry name" value="UDPG_MGDP_dh"/>
    <property type="match status" value="1"/>
</dbReference>
<organism evidence="12 13">
    <name type="scientific">Wallemia ichthyophaga</name>
    <dbReference type="NCBI Taxonomy" id="245174"/>
    <lineage>
        <taxon>Eukaryota</taxon>
        <taxon>Fungi</taxon>
        <taxon>Dikarya</taxon>
        <taxon>Basidiomycota</taxon>
        <taxon>Wallemiomycotina</taxon>
        <taxon>Wallemiomycetes</taxon>
        <taxon>Wallemiales</taxon>
        <taxon>Wallemiaceae</taxon>
        <taxon>Wallemia</taxon>
    </lineage>
</organism>
<dbReference type="InterPro" id="IPR014027">
    <property type="entry name" value="UDP-Glc/GDP-Man_DH_C"/>
</dbReference>
<dbReference type="InterPro" id="IPR008927">
    <property type="entry name" value="6-PGluconate_DH-like_C_sf"/>
</dbReference>
<evidence type="ECO:0000313" key="13">
    <source>
        <dbReference type="Proteomes" id="UP000306954"/>
    </source>
</evidence>
<evidence type="ECO:0000256" key="6">
    <source>
        <dbReference type="ARBA" id="ARBA00047473"/>
    </source>
</evidence>
<evidence type="ECO:0000256" key="9">
    <source>
        <dbReference type="PIRSR" id="PIRSR500134-2"/>
    </source>
</evidence>
<dbReference type="PIRSF" id="PIRSF000124">
    <property type="entry name" value="UDPglc_GDPman_dh"/>
    <property type="match status" value="1"/>
</dbReference>
<evidence type="ECO:0000313" key="12">
    <source>
        <dbReference type="EMBL" id="TIB13746.1"/>
    </source>
</evidence>
<keyword evidence="5 7" id="KW-0520">NAD</keyword>
<dbReference type="NCBIfam" id="TIGR03026">
    <property type="entry name" value="NDP-sugDHase"/>
    <property type="match status" value="1"/>
</dbReference>
<evidence type="ECO:0000256" key="10">
    <source>
        <dbReference type="PIRSR" id="PIRSR500134-3"/>
    </source>
</evidence>
<feature type="binding site" evidence="9">
    <location>
        <position position="255"/>
    </location>
    <ligand>
        <name>substrate</name>
    </ligand>
</feature>
<gene>
    <name evidence="12" type="ORF">E3P90_01493</name>
</gene>
<dbReference type="InterPro" id="IPR028356">
    <property type="entry name" value="UDPglc_DH_euk"/>
</dbReference>
<dbReference type="SMART" id="SM00984">
    <property type="entry name" value="UDPG_MGDP_dh_C"/>
    <property type="match status" value="1"/>
</dbReference>
<evidence type="ECO:0000256" key="1">
    <source>
        <dbReference type="ARBA" id="ARBA00004701"/>
    </source>
</evidence>
<dbReference type="Gene3D" id="1.20.5.100">
    <property type="entry name" value="Cytochrome c1, transmembrane anchor, C-terminal"/>
    <property type="match status" value="1"/>
</dbReference>
<dbReference type="InterPro" id="IPR036291">
    <property type="entry name" value="NAD(P)-bd_dom_sf"/>
</dbReference>
<dbReference type="EMBL" id="SPOF01000013">
    <property type="protein sequence ID" value="TIB13746.1"/>
    <property type="molecule type" value="Genomic_DNA"/>
</dbReference>
<evidence type="ECO:0000256" key="4">
    <source>
        <dbReference type="ARBA" id="ARBA00023002"/>
    </source>
</evidence>
<comment type="caution">
    <text evidence="12">The sequence shown here is derived from an EMBL/GenBank/DDBJ whole genome shotgun (WGS) entry which is preliminary data.</text>
</comment>
<evidence type="ECO:0000259" key="11">
    <source>
        <dbReference type="SMART" id="SM00984"/>
    </source>
</evidence>
<evidence type="ECO:0000256" key="8">
    <source>
        <dbReference type="PIRSR" id="PIRSR500134-1"/>
    </source>
</evidence>
<dbReference type="Pfam" id="PF03720">
    <property type="entry name" value="UDPG_MGDP_dh_C"/>
    <property type="match status" value="1"/>
</dbReference>
<dbReference type="SUPFAM" id="SSF52413">
    <property type="entry name" value="UDP-glucose/GDP-mannose dehydrogenase C-terminal domain"/>
    <property type="match status" value="1"/>
</dbReference>
<comment type="similarity">
    <text evidence="2 7">Belongs to the UDP-glucose/GDP-mannose dehydrogenase family.</text>
</comment>
<evidence type="ECO:0000256" key="3">
    <source>
        <dbReference type="ARBA" id="ARBA00012954"/>
    </source>
</evidence>
<proteinExistence type="inferred from homology"/>
<dbReference type="GO" id="GO:0006024">
    <property type="term" value="P:glycosaminoglycan biosynthetic process"/>
    <property type="evidence" value="ECO:0007669"/>
    <property type="project" value="TreeGrafter"/>
</dbReference>
<dbReference type="SUPFAM" id="SSF48179">
    <property type="entry name" value="6-phosphogluconate dehydrogenase C-terminal domain-like"/>
    <property type="match status" value="1"/>
</dbReference>
<dbReference type="InterPro" id="IPR028357">
    <property type="entry name" value="UDPglc_DH_bac"/>
</dbReference>
<dbReference type="Pfam" id="PF03721">
    <property type="entry name" value="UDPG_MGDP_dh_N"/>
    <property type="match status" value="1"/>
</dbReference>
<dbReference type="UniPathway" id="UPA00038">
    <property type="reaction ID" value="UER00491"/>
</dbReference>
<dbReference type="EC" id="1.1.1.22" evidence="3 7"/>
<dbReference type="SUPFAM" id="SSF51735">
    <property type="entry name" value="NAD(P)-binding Rossmann-fold domains"/>
    <property type="match status" value="1"/>
</dbReference>
<comment type="catalytic activity">
    <reaction evidence="6 7">
        <text>UDP-alpha-D-glucose + 2 NAD(+) + H2O = UDP-alpha-D-glucuronate + 2 NADH + 3 H(+)</text>
        <dbReference type="Rhea" id="RHEA:23596"/>
        <dbReference type="ChEBI" id="CHEBI:15377"/>
        <dbReference type="ChEBI" id="CHEBI:15378"/>
        <dbReference type="ChEBI" id="CHEBI:57540"/>
        <dbReference type="ChEBI" id="CHEBI:57945"/>
        <dbReference type="ChEBI" id="CHEBI:58052"/>
        <dbReference type="ChEBI" id="CHEBI:58885"/>
        <dbReference type="EC" id="1.1.1.22"/>
    </reaction>
</comment>
<feature type="binding site" evidence="9">
    <location>
        <position position="202"/>
    </location>
    <ligand>
        <name>substrate</name>
    </ligand>
</feature>
<feature type="binding site" evidence="10">
    <location>
        <position position="327"/>
    </location>
    <ligand>
        <name>NAD(+)</name>
        <dbReference type="ChEBI" id="CHEBI:57540"/>
    </ligand>
</feature>
<sequence length="437" mass="48940">MKNGHVLSVVVVGSGLVGVVVGSVLSKYANVVIYDKELVKVDRWIRHDPPFFEPGLEGLLRESNVHFTASPRCLDTADIIILCINFSHSSLLADTLDMFHNTCGSPQRKIIVEKSTFPLNTCTQITHALLAHPTHFDILSIPEFLSQGSAIRDALCPDRVLVGCDGSESGLRARDTLIGLYANWVPREKILTQSIYSTELSKLASNALLAQRISSINSFTAICDASGANISQLTHSLSTDRRIRGEYLSPSLAFGGSCLEKDLRMLVYLCESLNLHHVARYWNSVIEMNDYQLHRFIQRVKEIVVGIESVKITVLGLAFKKDTGDLRLSPSIRVIKELLRQLPDIHFSVYDPVVTSWQIINEFDASEKVEPCQSIDEAAINTHCILLLTNWDEFYTQIDWNAIYQKINPPGWVLDGHLIVDVKQLELIGYKVYQIGH</sequence>
<dbReference type="InterPro" id="IPR036220">
    <property type="entry name" value="UDP-Glc/GDP-Man_DH_C_sf"/>
</dbReference>
<feature type="binding site" evidence="9">
    <location>
        <begin position="247"/>
        <end position="251"/>
    </location>
    <ligand>
        <name>substrate</name>
    </ligand>
</feature>
<dbReference type="GO" id="GO:0000271">
    <property type="term" value="P:polysaccharide biosynthetic process"/>
    <property type="evidence" value="ECO:0007669"/>
    <property type="project" value="InterPro"/>
</dbReference>
<dbReference type="InterPro" id="IPR017476">
    <property type="entry name" value="UDP-Glc/GDP-Man"/>
</dbReference>
<dbReference type="Proteomes" id="UP000306954">
    <property type="component" value="Unassembled WGS sequence"/>
</dbReference>
<reference evidence="12 13" key="1">
    <citation type="submission" date="2019-03" db="EMBL/GenBank/DDBJ databases">
        <title>Sequencing 23 genomes of Wallemia ichthyophaga.</title>
        <authorList>
            <person name="Gostincar C."/>
        </authorList>
    </citation>
    <scope>NUCLEOTIDE SEQUENCE [LARGE SCALE GENOMIC DNA]</scope>
    <source>
        <strain evidence="12 13">EXF-8621</strain>
    </source>
</reference>
<feature type="domain" description="UDP-glucose/GDP-mannose dehydrogenase C-terminal" evidence="11">
    <location>
        <begin position="313"/>
        <end position="422"/>
    </location>
</feature>
<evidence type="ECO:0000256" key="5">
    <source>
        <dbReference type="ARBA" id="ARBA00023027"/>
    </source>
</evidence>
<dbReference type="PANTHER" id="PTHR11374:SF3">
    <property type="entry name" value="UDP-GLUCOSE 6-DEHYDROGENASE"/>
    <property type="match status" value="1"/>
</dbReference>
<dbReference type="PANTHER" id="PTHR11374">
    <property type="entry name" value="UDP-GLUCOSE DEHYDROGENASE/UDP-MANNAC DEHYDROGENASE"/>
    <property type="match status" value="1"/>
</dbReference>
<dbReference type="InterPro" id="IPR014026">
    <property type="entry name" value="UDP-Glc/GDP-Man_DH_dimer"/>
</dbReference>
<evidence type="ECO:0000256" key="2">
    <source>
        <dbReference type="ARBA" id="ARBA00006601"/>
    </source>
</evidence>
<dbReference type="PRINTS" id="PR00420">
    <property type="entry name" value="RNGMNOXGNASE"/>
</dbReference>
<dbReference type="GO" id="GO:0003979">
    <property type="term" value="F:UDP-glucose 6-dehydrogenase activity"/>
    <property type="evidence" value="ECO:0007669"/>
    <property type="project" value="UniProtKB-EC"/>
</dbReference>
<dbReference type="InterPro" id="IPR001732">
    <property type="entry name" value="UDP-Glc/GDP-Man_DH_N"/>
</dbReference>
<dbReference type="AlphaFoldDB" id="A0A4T0I7U2"/>
<dbReference type="GO" id="GO:0006065">
    <property type="term" value="P:UDP-glucuronate biosynthetic process"/>
    <property type="evidence" value="ECO:0007669"/>
    <property type="project" value="UniProtKB-UniPathway"/>
</dbReference>
<accession>A0A4T0I7U2</accession>
<dbReference type="GO" id="GO:0005634">
    <property type="term" value="C:nucleus"/>
    <property type="evidence" value="ECO:0007669"/>
    <property type="project" value="TreeGrafter"/>
</dbReference>
<feature type="binding site" evidence="10">
    <location>
        <position position="261"/>
    </location>
    <ligand>
        <name>NAD(+)</name>
        <dbReference type="ChEBI" id="CHEBI:57540"/>
    </ligand>
</feature>
<feature type="binding site" evidence="10">
    <location>
        <position position="35"/>
    </location>
    <ligand>
        <name>NAD(+)</name>
        <dbReference type="ChEBI" id="CHEBI:57540"/>
    </ligand>
</feature>
<feature type="active site" description="Nucleophile" evidence="8">
    <location>
        <position position="258"/>
    </location>
</feature>
<dbReference type="GO" id="GO:0051287">
    <property type="term" value="F:NAD binding"/>
    <property type="evidence" value="ECO:0007669"/>
    <property type="project" value="InterPro"/>
</dbReference>
<name>A0A4T0I7U2_WALIC</name>
<feature type="binding site" evidence="9">
    <location>
        <position position="320"/>
    </location>
    <ligand>
        <name>substrate</name>
    </ligand>
</feature>
<comment type="pathway">
    <text evidence="1">Nucleotide-sugar biosynthesis; UDP-alpha-D-glucuronate biosynthesis; UDP-alpha-D-glucuronate from UDP-alpha-D-glucose: step 1/1.</text>
</comment>
<dbReference type="PIRSF" id="PIRSF500134">
    <property type="entry name" value="UDPglc_DH_bac"/>
    <property type="match status" value="1"/>
</dbReference>
<evidence type="ECO:0000256" key="7">
    <source>
        <dbReference type="PIRNR" id="PIRNR000124"/>
    </source>
</evidence>
<protein>
    <recommendedName>
        <fullName evidence="3 7">UDP-glucose 6-dehydrogenase</fullName>
        <ecNumber evidence="3 7">1.1.1.22</ecNumber>
    </recommendedName>
</protein>
<feature type="binding site" evidence="10">
    <location>
        <position position="40"/>
    </location>
    <ligand>
        <name>NAD(+)</name>
        <dbReference type="ChEBI" id="CHEBI:57540"/>
    </ligand>
</feature>
<feature type="binding site" evidence="10">
    <location>
        <position position="116"/>
    </location>
    <ligand>
        <name>NAD(+)</name>
        <dbReference type="ChEBI" id="CHEBI:57540"/>
    </ligand>
</feature>
<dbReference type="Gene3D" id="3.40.50.720">
    <property type="entry name" value="NAD(P)-binding Rossmann-like Domain"/>
    <property type="match status" value="2"/>
</dbReference>
<keyword evidence="4 7" id="KW-0560">Oxidoreductase</keyword>